<gene>
    <name evidence="3" type="ORF">EV685_0915</name>
</gene>
<organism evidence="3 4">
    <name type="scientific">Sphaerotilus mobilis</name>
    <dbReference type="NCBI Taxonomy" id="47994"/>
    <lineage>
        <taxon>Bacteria</taxon>
        <taxon>Pseudomonadati</taxon>
        <taxon>Pseudomonadota</taxon>
        <taxon>Betaproteobacteria</taxon>
        <taxon>Burkholderiales</taxon>
        <taxon>Sphaerotilaceae</taxon>
        <taxon>Sphaerotilus</taxon>
    </lineage>
</organism>
<reference evidence="3 4" key="1">
    <citation type="submission" date="2019-02" db="EMBL/GenBank/DDBJ databases">
        <title>Genomic Encyclopedia of Type Strains, Phase IV (KMG-IV): sequencing the most valuable type-strain genomes for metagenomic binning, comparative biology and taxonomic classification.</title>
        <authorList>
            <person name="Goeker M."/>
        </authorList>
    </citation>
    <scope>NUCLEOTIDE SEQUENCE [LARGE SCALE GENOMIC DNA]</scope>
    <source>
        <strain evidence="3 4">DSM 10617</strain>
    </source>
</reference>
<keyword evidence="1" id="KW-0812">Transmembrane</keyword>
<dbReference type="AlphaFoldDB" id="A0A4V2EX86"/>
<dbReference type="EMBL" id="SGWV01000007">
    <property type="protein sequence ID" value="RZS58620.1"/>
    <property type="molecule type" value="Genomic_DNA"/>
</dbReference>
<comment type="caution">
    <text evidence="3">The sequence shown here is derived from an EMBL/GenBank/DDBJ whole genome shotgun (WGS) entry which is preliminary data.</text>
</comment>
<feature type="transmembrane region" description="Helical" evidence="1">
    <location>
        <begin position="57"/>
        <end position="80"/>
    </location>
</feature>
<dbReference type="NCBIfam" id="TIGR03647">
    <property type="entry name" value="Na_symport_sm"/>
    <property type="match status" value="1"/>
</dbReference>
<keyword evidence="4" id="KW-1185">Reference proteome</keyword>
<feature type="domain" description="Sodium symporter small subunit" evidence="2">
    <location>
        <begin position="15"/>
        <end position="86"/>
    </location>
</feature>
<evidence type="ECO:0000313" key="4">
    <source>
        <dbReference type="Proteomes" id="UP000293433"/>
    </source>
</evidence>
<accession>A0A4V2EX86</accession>
<evidence type="ECO:0000313" key="3">
    <source>
        <dbReference type="EMBL" id="RZS58620.1"/>
    </source>
</evidence>
<protein>
    <submittedName>
        <fullName evidence="3">Putative solute:sodium symporter small subunit</fullName>
    </submittedName>
</protein>
<sequence length="107" mass="11937">MQHEPGTPHDARANQRRYWRGVVRWTWLGLAGWLLVTCAVSWFAGTFNRWTVAGTPAGFWLAAQGAIVAYLLIIVLHGWVMDRLEARRQDSESIGQGLTSPSTSTTP</sequence>
<evidence type="ECO:0000256" key="1">
    <source>
        <dbReference type="SAM" id="Phobius"/>
    </source>
</evidence>
<evidence type="ECO:0000259" key="2">
    <source>
        <dbReference type="Pfam" id="PF13937"/>
    </source>
</evidence>
<keyword evidence="1" id="KW-0472">Membrane</keyword>
<dbReference type="Pfam" id="PF13937">
    <property type="entry name" value="DUF4212"/>
    <property type="match status" value="1"/>
</dbReference>
<feature type="transmembrane region" description="Helical" evidence="1">
    <location>
        <begin position="25"/>
        <end position="45"/>
    </location>
</feature>
<proteinExistence type="predicted"/>
<keyword evidence="1" id="KW-1133">Transmembrane helix</keyword>
<name>A0A4V2EX86_9BURK</name>
<dbReference type="Proteomes" id="UP000293433">
    <property type="component" value="Unassembled WGS sequence"/>
</dbReference>
<dbReference type="InterPro" id="IPR019886">
    <property type="entry name" value="Na_symporter_ssu"/>
</dbReference>